<reference evidence="4 5" key="1">
    <citation type="submission" date="2022-07" db="EMBL/GenBank/DDBJ databases">
        <title>Degradation activity of malathion, p-nitrophenol and potential low-temperature adaptation strategy of Rhodococcus sp. FXJ9.536.</title>
        <authorList>
            <person name="Huang J."/>
            <person name="Huang Y."/>
        </authorList>
    </citation>
    <scope>NUCLEOTIDE SEQUENCE [LARGE SCALE GENOMIC DNA]</scope>
    <source>
        <strain evidence="4 5">FXJ9.536</strain>
    </source>
</reference>
<dbReference type="Gene3D" id="3.40.50.1100">
    <property type="match status" value="2"/>
</dbReference>
<dbReference type="Proteomes" id="UP001524501">
    <property type="component" value="Unassembled WGS sequence"/>
</dbReference>
<proteinExistence type="predicted"/>
<dbReference type="CDD" id="cd01561">
    <property type="entry name" value="CBS_like"/>
    <property type="match status" value="1"/>
</dbReference>
<name>A0ABT1QGA3_9NOCA</name>
<comment type="caution">
    <text evidence="4">The sequence shown here is derived from an EMBL/GenBank/DDBJ whole genome shotgun (WGS) entry which is preliminary data.</text>
</comment>
<evidence type="ECO:0000313" key="5">
    <source>
        <dbReference type="Proteomes" id="UP001524501"/>
    </source>
</evidence>
<dbReference type="Pfam" id="PF00291">
    <property type="entry name" value="PALP"/>
    <property type="match status" value="1"/>
</dbReference>
<accession>A0ABT1QGA3</accession>
<keyword evidence="2" id="KW-0663">Pyridoxal phosphate</keyword>
<dbReference type="PANTHER" id="PTHR10314">
    <property type="entry name" value="CYSTATHIONINE BETA-SYNTHASE"/>
    <property type="match status" value="1"/>
</dbReference>
<dbReference type="InterPro" id="IPR036052">
    <property type="entry name" value="TrpB-like_PALP_sf"/>
</dbReference>
<feature type="domain" description="Tryptophan synthase beta chain-like PALP" evidence="3">
    <location>
        <begin position="13"/>
        <end position="298"/>
    </location>
</feature>
<dbReference type="EMBL" id="JANFQF010000017">
    <property type="protein sequence ID" value="MCQ4121286.1"/>
    <property type="molecule type" value="Genomic_DNA"/>
</dbReference>
<keyword evidence="5" id="KW-1185">Reference proteome</keyword>
<evidence type="ECO:0000259" key="3">
    <source>
        <dbReference type="Pfam" id="PF00291"/>
    </source>
</evidence>
<dbReference type="InterPro" id="IPR001926">
    <property type="entry name" value="TrpB-like_PALP"/>
</dbReference>
<gene>
    <name evidence="4" type="ORF">NOF53_19305</name>
</gene>
<dbReference type="SUPFAM" id="SSF53686">
    <property type="entry name" value="Tryptophan synthase beta subunit-like PLP-dependent enzymes"/>
    <property type="match status" value="1"/>
</dbReference>
<organism evidence="4 5">
    <name type="scientific">Rhodococcus tibetensis</name>
    <dbReference type="NCBI Taxonomy" id="2965064"/>
    <lineage>
        <taxon>Bacteria</taxon>
        <taxon>Bacillati</taxon>
        <taxon>Actinomycetota</taxon>
        <taxon>Actinomycetes</taxon>
        <taxon>Mycobacteriales</taxon>
        <taxon>Nocardiaceae</taxon>
        <taxon>Rhodococcus</taxon>
    </lineage>
</organism>
<evidence type="ECO:0000313" key="4">
    <source>
        <dbReference type="EMBL" id="MCQ4121286.1"/>
    </source>
</evidence>
<sequence>MSAMTVIGPLARVGHSPLVRIHTPVPRPHPGYFAKIESLGFGGLKARSALSMLVGARRRGELRVGARIVESTSGTLGVGLAYVAQPLGHPLTLVVDRELEPSMRNLLKALGATLEIVETPHPTGGWQQARLDALHRILAADPGAYWPNQYDNPDNAAGYHGLADEIVEGLARQGIDRVDALVCSVGTGGHSSGVGLRLRQVWPDLRIIGVDAVGSAIFGQPAASRVMRGLGSNVHPGNVQYGMFDEVHWVGPREAVHACRALARGGFHTGGWSTGAAATVAGWAAARWPGTVVTIFPDGPDRYLRSIFDDDWCHRHRFLDPPRTSPHEIDDCHDPTGCWTRCQSVQPPHPITDKAEVSTV</sequence>
<dbReference type="InterPro" id="IPR050214">
    <property type="entry name" value="Cys_Synth/Cystath_Beta-Synth"/>
</dbReference>
<comment type="cofactor">
    <cofactor evidence="1">
        <name>pyridoxal 5'-phosphate</name>
        <dbReference type="ChEBI" id="CHEBI:597326"/>
    </cofactor>
</comment>
<evidence type="ECO:0000256" key="2">
    <source>
        <dbReference type="ARBA" id="ARBA00022898"/>
    </source>
</evidence>
<protein>
    <submittedName>
        <fullName evidence="4">Cysteine synthase family protein</fullName>
    </submittedName>
</protein>
<evidence type="ECO:0000256" key="1">
    <source>
        <dbReference type="ARBA" id="ARBA00001933"/>
    </source>
</evidence>